<sequence>MEMYLFLSQDQMSYRAPGFQE</sequence>
<dbReference type="EMBL" id="GBXM01108742">
    <property type="protein sequence ID" value="JAG99834.1"/>
    <property type="molecule type" value="Transcribed_RNA"/>
</dbReference>
<name>A0A0E9P732_ANGAN</name>
<reference evidence="1" key="2">
    <citation type="journal article" date="2015" name="Fish Shellfish Immunol.">
        <title>Early steps in the European eel (Anguilla anguilla)-Vibrio vulnificus interaction in the gills: Role of the RtxA13 toxin.</title>
        <authorList>
            <person name="Callol A."/>
            <person name="Pajuelo D."/>
            <person name="Ebbesson L."/>
            <person name="Teles M."/>
            <person name="MacKenzie S."/>
            <person name="Amaro C."/>
        </authorList>
    </citation>
    <scope>NUCLEOTIDE SEQUENCE</scope>
</reference>
<accession>A0A0E9P732</accession>
<evidence type="ECO:0000313" key="1">
    <source>
        <dbReference type="EMBL" id="JAG99834.1"/>
    </source>
</evidence>
<organism evidence="1">
    <name type="scientific">Anguilla anguilla</name>
    <name type="common">European freshwater eel</name>
    <name type="synonym">Muraena anguilla</name>
    <dbReference type="NCBI Taxonomy" id="7936"/>
    <lineage>
        <taxon>Eukaryota</taxon>
        <taxon>Metazoa</taxon>
        <taxon>Chordata</taxon>
        <taxon>Craniata</taxon>
        <taxon>Vertebrata</taxon>
        <taxon>Euteleostomi</taxon>
        <taxon>Actinopterygii</taxon>
        <taxon>Neopterygii</taxon>
        <taxon>Teleostei</taxon>
        <taxon>Anguilliformes</taxon>
        <taxon>Anguillidae</taxon>
        <taxon>Anguilla</taxon>
    </lineage>
</organism>
<protein>
    <submittedName>
        <fullName evidence="1">Uncharacterized protein</fullName>
    </submittedName>
</protein>
<proteinExistence type="predicted"/>
<dbReference type="AlphaFoldDB" id="A0A0E9P732"/>
<reference evidence="1" key="1">
    <citation type="submission" date="2014-11" db="EMBL/GenBank/DDBJ databases">
        <authorList>
            <person name="Amaro Gonzalez C."/>
        </authorList>
    </citation>
    <scope>NUCLEOTIDE SEQUENCE</scope>
</reference>